<protein>
    <recommendedName>
        <fullName evidence="1">Aminoglycoside phosphotransferase domain-containing protein</fullName>
    </recommendedName>
</protein>
<dbReference type="InterPro" id="IPR002575">
    <property type="entry name" value="Aminoglycoside_PTrfase"/>
</dbReference>
<dbReference type="EMBL" id="CADCVM010000501">
    <property type="protein sequence ID" value="CAA9533180.1"/>
    <property type="molecule type" value="Genomic_DNA"/>
</dbReference>
<dbReference type="SUPFAM" id="SSF56112">
    <property type="entry name" value="Protein kinase-like (PK-like)"/>
    <property type="match status" value="1"/>
</dbReference>
<dbReference type="Pfam" id="PF01636">
    <property type="entry name" value="APH"/>
    <property type="match status" value="1"/>
</dbReference>
<gene>
    <name evidence="2" type="ORF">AVDCRST_MAG05-4607</name>
</gene>
<dbReference type="AlphaFoldDB" id="A0A6J4TV22"/>
<accession>A0A6J4TV22</accession>
<feature type="domain" description="Aminoglycoside phosphotransferase" evidence="1">
    <location>
        <begin position="42"/>
        <end position="124"/>
    </location>
</feature>
<proteinExistence type="predicted"/>
<evidence type="ECO:0000313" key="2">
    <source>
        <dbReference type="EMBL" id="CAA9533180.1"/>
    </source>
</evidence>
<evidence type="ECO:0000259" key="1">
    <source>
        <dbReference type="Pfam" id="PF01636"/>
    </source>
</evidence>
<dbReference type="InterPro" id="IPR011009">
    <property type="entry name" value="Kinase-like_dom_sf"/>
</dbReference>
<organism evidence="2">
    <name type="scientific">uncultured Rubrobacteraceae bacterium</name>
    <dbReference type="NCBI Taxonomy" id="349277"/>
    <lineage>
        <taxon>Bacteria</taxon>
        <taxon>Bacillati</taxon>
        <taxon>Actinomycetota</taxon>
        <taxon>Rubrobacteria</taxon>
        <taxon>Rubrobacterales</taxon>
        <taxon>Rubrobacteraceae</taxon>
        <taxon>environmental samples</taxon>
    </lineage>
</organism>
<name>A0A6J4TV22_9ACTN</name>
<dbReference type="Gene3D" id="3.90.1200.10">
    <property type="match status" value="1"/>
</dbReference>
<sequence length="172" mass="19031">MARLPLGVLFGRCQAAIHGRPSPEALRAAGRTWIDWAGPGEEALAARLRETAPREDSLVHVDYHLLNVITDGGRITGVLDWTNVRAGDPRADYARTLTILRLDSGTASPLMLAVLRAFEAGWRRGYRRRTAGRSSDMAPYYAWTGVVMLRDRGPRPDRPVGMTARELGRVRA</sequence>
<reference evidence="2" key="1">
    <citation type="submission" date="2020-02" db="EMBL/GenBank/DDBJ databases">
        <authorList>
            <person name="Meier V. D."/>
        </authorList>
    </citation>
    <scope>NUCLEOTIDE SEQUENCE</scope>
    <source>
        <strain evidence="2">AVDCRST_MAG05</strain>
    </source>
</reference>